<dbReference type="SMART" id="SM00287">
    <property type="entry name" value="SH3b"/>
    <property type="match status" value="1"/>
</dbReference>
<dbReference type="InterPro" id="IPR003646">
    <property type="entry name" value="SH3-like_bac-type"/>
</dbReference>
<dbReference type="Pfam" id="PF08239">
    <property type="entry name" value="SH3_3"/>
    <property type="match status" value="1"/>
</dbReference>
<proteinExistence type="predicted"/>
<dbReference type="Proteomes" id="UP001311730">
    <property type="component" value="Unassembled WGS sequence"/>
</dbReference>
<keyword evidence="3" id="KW-1185">Reference proteome</keyword>
<dbReference type="RefSeq" id="WP_323983958.1">
    <property type="nucleotide sequence ID" value="NZ_JAYKBW010000012.1"/>
</dbReference>
<dbReference type="PROSITE" id="PS51781">
    <property type="entry name" value="SH3B"/>
    <property type="match status" value="1"/>
</dbReference>
<sequence>MVLNDDLKPFIAIQDKRIIYTEGDEVDVDGLILFHLNQYLFYKDLKSLEWLKDNHADMLSNFVVTFGVYRDKTLLKWYLDENINNRTGIQSLFYYEKNTRRFIRKEMVLAVDKMLRGTPNEHDFAINAAKYYVQRYPHDFDNPKEIIDFLFNSSRGYYIEDPDGYSNIRADKSTSSKILGKVKSGEKIDVLDDTSNWYLIKTKEGLKGYVHKSRIKIK</sequence>
<comment type="caution">
    <text evidence="2">The sequence shown here is derived from an EMBL/GenBank/DDBJ whole genome shotgun (WGS) entry which is preliminary data.</text>
</comment>
<reference evidence="2 3" key="1">
    <citation type="submission" date="2023-12" db="EMBL/GenBank/DDBJ databases">
        <title>Genomic sequences of Capnocytophaga and Parvimonas strains.</title>
        <authorList>
            <person name="Watt R.M."/>
            <person name="Wang M."/>
            <person name="Yang T."/>
            <person name="Tong W.M."/>
        </authorList>
    </citation>
    <scope>NUCLEOTIDE SEQUENCE [LARGE SCALE GENOMIC DNA]</scope>
    <source>
        <strain evidence="2 3">CCUG 13096</strain>
    </source>
</reference>
<dbReference type="Gene3D" id="2.30.30.40">
    <property type="entry name" value="SH3 Domains"/>
    <property type="match status" value="1"/>
</dbReference>
<name>A0ABU5ZA48_9FLAO</name>
<evidence type="ECO:0000259" key="1">
    <source>
        <dbReference type="PROSITE" id="PS51781"/>
    </source>
</evidence>
<protein>
    <submittedName>
        <fullName evidence="2">SH3 domain-containing protein</fullName>
    </submittedName>
</protein>
<accession>A0ABU5ZA48</accession>
<gene>
    <name evidence="2" type="ORF">VJJ08_11115</name>
</gene>
<dbReference type="EMBL" id="JAYKBW010000012">
    <property type="protein sequence ID" value="MEB3075835.1"/>
    <property type="molecule type" value="Genomic_DNA"/>
</dbReference>
<feature type="domain" description="SH3b" evidence="1">
    <location>
        <begin position="154"/>
        <end position="218"/>
    </location>
</feature>
<evidence type="ECO:0000313" key="3">
    <source>
        <dbReference type="Proteomes" id="UP001311730"/>
    </source>
</evidence>
<organism evidence="2 3">
    <name type="scientific">Capnocytophaga gingivalis</name>
    <dbReference type="NCBI Taxonomy" id="1017"/>
    <lineage>
        <taxon>Bacteria</taxon>
        <taxon>Pseudomonadati</taxon>
        <taxon>Bacteroidota</taxon>
        <taxon>Flavobacteriia</taxon>
        <taxon>Flavobacteriales</taxon>
        <taxon>Flavobacteriaceae</taxon>
        <taxon>Capnocytophaga</taxon>
    </lineage>
</organism>
<evidence type="ECO:0000313" key="2">
    <source>
        <dbReference type="EMBL" id="MEB3075835.1"/>
    </source>
</evidence>